<dbReference type="PANTHER" id="PTHR39405:SF1">
    <property type="entry name" value="DSC E3 UBIQUITIN LIGASE COMPLEX SUBUNIT 4"/>
    <property type="match status" value="1"/>
</dbReference>
<feature type="compositionally biased region" description="Basic and acidic residues" evidence="1">
    <location>
        <begin position="226"/>
        <end position="246"/>
    </location>
</feature>
<gene>
    <name evidence="4" type="ORF">BDV96DRAFT_615265</name>
</gene>
<feature type="transmembrane region" description="Helical" evidence="2">
    <location>
        <begin position="168"/>
        <end position="187"/>
    </location>
</feature>
<accession>A0A6A5YU45</accession>
<feature type="transmembrane region" description="Helical" evidence="2">
    <location>
        <begin position="117"/>
        <end position="135"/>
    </location>
</feature>
<evidence type="ECO:0000313" key="5">
    <source>
        <dbReference type="Proteomes" id="UP000799770"/>
    </source>
</evidence>
<keyword evidence="2" id="KW-0472">Membrane</keyword>
<proteinExistence type="predicted"/>
<keyword evidence="2" id="KW-0812">Transmembrane</keyword>
<evidence type="ECO:0000259" key="3">
    <source>
        <dbReference type="Pfam" id="PF08508"/>
    </source>
</evidence>
<feature type="region of interest" description="Disordered" evidence="1">
    <location>
        <begin position="1"/>
        <end position="36"/>
    </location>
</feature>
<dbReference type="Pfam" id="PF08508">
    <property type="entry name" value="DUF1746"/>
    <property type="match status" value="1"/>
</dbReference>
<evidence type="ECO:0000256" key="2">
    <source>
        <dbReference type="SAM" id="Phobius"/>
    </source>
</evidence>
<dbReference type="AlphaFoldDB" id="A0A6A5YU45"/>
<keyword evidence="2" id="KW-1133">Transmembrane helix</keyword>
<feature type="compositionally biased region" description="Basic and acidic residues" evidence="1">
    <location>
        <begin position="25"/>
        <end position="36"/>
    </location>
</feature>
<reference evidence="4" key="1">
    <citation type="journal article" date="2020" name="Stud. Mycol.">
        <title>101 Dothideomycetes genomes: a test case for predicting lifestyles and emergence of pathogens.</title>
        <authorList>
            <person name="Haridas S."/>
            <person name="Albert R."/>
            <person name="Binder M."/>
            <person name="Bloem J."/>
            <person name="Labutti K."/>
            <person name="Salamov A."/>
            <person name="Andreopoulos B."/>
            <person name="Baker S."/>
            <person name="Barry K."/>
            <person name="Bills G."/>
            <person name="Bluhm B."/>
            <person name="Cannon C."/>
            <person name="Castanera R."/>
            <person name="Culley D."/>
            <person name="Daum C."/>
            <person name="Ezra D."/>
            <person name="Gonzalez J."/>
            <person name="Henrissat B."/>
            <person name="Kuo A."/>
            <person name="Liang C."/>
            <person name="Lipzen A."/>
            <person name="Lutzoni F."/>
            <person name="Magnuson J."/>
            <person name="Mondo S."/>
            <person name="Nolan M."/>
            <person name="Ohm R."/>
            <person name="Pangilinan J."/>
            <person name="Park H.-J."/>
            <person name="Ramirez L."/>
            <person name="Alfaro M."/>
            <person name="Sun H."/>
            <person name="Tritt A."/>
            <person name="Yoshinaga Y."/>
            <person name="Zwiers L.-H."/>
            <person name="Turgeon B."/>
            <person name="Goodwin S."/>
            <person name="Spatafora J."/>
            <person name="Crous P."/>
            <person name="Grigoriev I."/>
        </authorList>
    </citation>
    <scope>NUCLEOTIDE SEQUENCE</scope>
    <source>
        <strain evidence="4">CBS 627.86</strain>
    </source>
</reference>
<dbReference type="GO" id="GO:0044695">
    <property type="term" value="C:Dsc E3 ubiquitin ligase complex"/>
    <property type="evidence" value="ECO:0007669"/>
    <property type="project" value="InterPro"/>
</dbReference>
<dbReference type="EMBL" id="ML977338">
    <property type="protein sequence ID" value="KAF2110274.1"/>
    <property type="molecule type" value="Genomic_DNA"/>
</dbReference>
<feature type="region of interest" description="Disordered" evidence="1">
    <location>
        <begin position="198"/>
        <end position="259"/>
    </location>
</feature>
<name>A0A6A5YU45_9PLEO</name>
<dbReference type="OrthoDB" id="5428737at2759"/>
<evidence type="ECO:0000313" key="4">
    <source>
        <dbReference type="EMBL" id="KAF2110274.1"/>
    </source>
</evidence>
<keyword evidence="5" id="KW-1185">Reference proteome</keyword>
<evidence type="ECO:0000256" key="1">
    <source>
        <dbReference type="SAM" id="MobiDB-lite"/>
    </source>
</evidence>
<dbReference type="PANTHER" id="PTHR39405">
    <property type="entry name" value="DSC E3 UBIQUITIN LIGASE COMPLEX SUBUNIT 4"/>
    <property type="match status" value="1"/>
</dbReference>
<dbReference type="Proteomes" id="UP000799770">
    <property type="component" value="Unassembled WGS sequence"/>
</dbReference>
<feature type="domain" description="DUF1746" evidence="3">
    <location>
        <begin position="67"/>
        <end position="182"/>
    </location>
</feature>
<organism evidence="4 5">
    <name type="scientific">Lophiotrema nucula</name>
    <dbReference type="NCBI Taxonomy" id="690887"/>
    <lineage>
        <taxon>Eukaryota</taxon>
        <taxon>Fungi</taxon>
        <taxon>Dikarya</taxon>
        <taxon>Ascomycota</taxon>
        <taxon>Pezizomycotina</taxon>
        <taxon>Dothideomycetes</taxon>
        <taxon>Pleosporomycetidae</taxon>
        <taxon>Pleosporales</taxon>
        <taxon>Lophiotremataceae</taxon>
        <taxon>Lophiotrema</taxon>
    </lineage>
</organism>
<dbReference type="GO" id="GO:0005783">
    <property type="term" value="C:endoplasmic reticulum"/>
    <property type="evidence" value="ECO:0007669"/>
    <property type="project" value="TreeGrafter"/>
</dbReference>
<dbReference type="InterPro" id="IPR013715">
    <property type="entry name" value="DUF1746"/>
</dbReference>
<dbReference type="GO" id="GO:0032933">
    <property type="term" value="P:SREBP signaling pathway"/>
    <property type="evidence" value="ECO:0007669"/>
    <property type="project" value="InterPro"/>
</dbReference>
<protein>
    <recommendedName>
        <fullName evidence="3">DUF1746 domain-containing protein</fullName>
    </recommendedName>
</protein>
<sequence>MNDEAESSRAGQRYDADASNTDAEAASHDVVVDEEEAARAREQTVKERRVDAKRKRVLYLDHLLRELDGFVYLELITIYYVDCSFFWFAIRSIIHGTLLTPLPDLALARQHEEHKPFMPLILFSFAINFFLHLLYSAPSAGEDTRGYLHGGLMIDFIGQQGPTSKWRLAFLDIAVMAMQLVMVSVYVKRRDLKKKLSKMAGGSSTTRSTEGDTAEPAGEAPAQETNAERDQDADAEERGMLRRTDTLSDLGADPDEEDVLLPASSETGHVDAFDILASGQCLIGDFHVIETLRQEHDDYQTYRQTRTDTAGSSLPPNALRQLNTFRVRFGVGGG</sequence>
<dbReference type="InterPro" id="IPR038967">
    <property type="entry name" value="Dsc4-like"/>
</dbReference>